<feature type="transmembrane region" description="Helical" evidence="1">
    <location>
        <begin position="146"/>
        <end position="164"/>
    </location>
</feature>
<dbReference type="EMBL" id="WVHS01000005">
    <property type="protein sequence ID" value="MXV17578.1"/>
    <property type="molecule type" value="Genomic_DNA"/>
</dbReference>
<keyword evidence="1" id="KW-0812">Transmembrane</keyword>
<keyword evidence="1" id="KW-1133">Transmembrane helix</keyword>
<evidence type="ECO:0000256" key="1">
    <source>
        <dbReference type="SAM" id="Phobius"/>
    </source>
</evidence>
<proteinExistence type="predicted"/>
<dbReference type="InterPro" id="IPR052724">
    <property type="entry name" value="GT117_domain-containing"/>
</dbReference>
<feature type="transmembrane region" description="Helical" evidence="1">
    <location>
        <begin position="176"/>
        <end position="207"/>
    </location>
</feature>
<dbReference type="InterPro" id="IPR021280">
    <property type="entry name" value="TMEM260-like"/>
</dbReference>
<dbReference type="RefSeq" id="WP_160908571.1">
    <property type="nucleotide sequence ID" value="NZ_WVHS01000005.1"/>
</dbReference>
<feature type="transmembrane region" description="Helical" evidence="1">
    <location>
        <begin position="574"/>
        <end position="596"/>
    </location>
</feature>
<organism evidence="2 3">
    <name type="scientific">Hufsiella ginkgonis</name>
    <dbReference type="NCBI Taxonomy" id="2695274"/>
    <lineage>
        <taxon>Bacteria</taxon>
        <taxon>Pseudomonadati</taxon>
        <taxon>Bacteroidota</taxon>
        <taxon>Sphingobacteriia</taxon>
        <taxon>Sphingobacteriales</taxon>
        <taxon>Sphingobacteriaceae</taxon>
        <taxon>Hufsiella</taxon>
    </lineage>
</organism>
<dbReference type="PANTHER" id="PTHR16214:SF3">
    <property type="entry name" value="TRANSMEMBRANE PROTEIN 260"/>
    <property type="match status" value="1"/>
</dbReference>
<keyword evidence="1" id="KW-0472">Membrane</keyword>
<feature type="transmembrane region" description="Helical" evidence="1">
    <location>
        <begin position="542"/>
        <end position="562"/>
    </location>
</feature>
<sequence length="1007" mass="112973">MKSYNRFNNITGWSVFALAAFVYLRTMEPTVSFWDCGEFIASAFGLQAGHQPGAPLFMMTGKLFSLAASTPERVAFWVNASSALASAATILFLFWTITAFACKLLVKPGEILSRVQMISVLGAGATGALAYTFSDSFWFSAVEAEVYALSSLCTAVAFWGILKWDARADQPGADKWLIFIAYITGLSIGVHLLNLLVIPTIALVYYFRKTKRVTFKGTVLALFAGFGIFAFVLYGVIQYLIWFAFRADLFSVNTLGLGFNGGAFFFALVVISALTWAIFYSVRAKKVQLNLALLGMAFLLVGYSSYAMIAIRSNAKTAINISNPDNAFSLFEYLAREQYGQNPLVYGNYFDSEVSGVKEGGELYRKGKSRYESAGKKFDYTYDRNTLLPRMYSQKPEHVKFYKNWMNIGEDRKANFADNVGFLGSYQLGYMYLRYFLWNFSGKQNDLQGQGERENGNWISGVKSLDALRLGNQDKLSPAQTANQGYNRFFALPLMLGLAGVFYQFRKSRKDIGVLGMLFFSTGILIVLCINQDPLQVRERDYVYSGSFYVFAIWIGLGVLAVRDLLNRVTPAMVSTGLALVICIAAAPAIMGIGGWDDHDRSSRYTARDLAANYLNSCAPNAILFTNADNDTYPLWYVQQVEGIRKDVRVVCIQLLYNDSYINQMKKQLFSSAPLPITMPEEKYARGTRDYLPFVDYGLTDSVELKDMLEVMLSENDADKVEMRDGSKENFLPSKKMKISVDAQEVIASKTIDPARHAGIAKKIEWNYNKNFVTRADLAVLDILANNHWKRPIYFAGSSSSDTYMGLDRYLYSEGYAYRLLPIERAAADNRDKTDMTNTGAMYENMMHKFRYSFNQASYLDPESRRVANGTWDAMNILASNLYSEGRIADSKRVMDKAMSSLPMKNYGFVDSVNKYQAAANLYRLKETGKANQLMNSVNEYISGELNYYASLDGEAQRSSVGELSRLVSLLEACKALAAGHRQPQLLKDIDRVYKKAQEGMVFSLQV</sequence>
<dbReference type="Pfam" id="PF11028">
    <property type="entry name" value="TMEM260-like"/>
    <property type="match status" value="1"/>
</dbReference>
<feature type="transmembrane region" description="Helical" evidence="1">
    <location>
        <begin position="489"/>
        <end position="506"/>
    </location>
</feature>
<evidence type="ECO:0000313" key="2">
    <source>
        <dbReference type="EMBL" id="MXV17578.1"/>
    </source>
</evidence>
<accession>A0A7K1Y389</accession>
<feature type="transmembrane region" description="Helical" evidence="1">
    <location>
        <begin position="83"/>
        <end position="106"/>
    </location>
</feature>
<dbReference type="PANTHER" id="PTHR16214">
    <property type="entry name" value="TRANSMEMBRANE PROTEIN 260"/>
    <property type="match status" value="1"/>
</dbReference>
<name>A0A7K1Y389_9SPHI</name>
<dbReference type="AlphaFoldDB" id="A0A7K1Y389"/>
<reference evidence="2 3" key="1">
    <citation type="submission" date="2019-11" db="EMBL/GenBank/DDBJ databases">
        <title>Pedobacter sp. HMF7056 Genome sequencing and assembly.</title>
        <authorList>
            <person name="Kang H."/>
            <person name="Kim H."/>
            <person name="Joh K."/>
        </authorList>
    </citation>
    <scope>NUCLEOTIDE SEQUENCE [LARGE SCALE GENOMIC DNA]</scope>
    <source>
        <strain evidence="2 3">HMF7056</strain>
    </source>
</reference>
<feature type="transmembrane region" description="Helical" evidence="1">
    <location>
        <begin position="512"/>
        <end position="530"/>
    </location>
</feature>
<dbReference type="Proteomes" id="UP000451233">
    <property type="component" value="Unassembled WGS sequence"/>
</dbReference>
<comment type="caution">
    <text evidence="2">The sequence shown here is derived from an EMBL/GenBank/DDBJ whole genome shotgun (WGS) entry which is preliminary data.</text>
</comment>
<evidence type="ECO:0000313" key="3">
    <source>
        <dbReference type="Proteomes" id="UP000451233"/>
    </source>
</evidence>
<feature type="transmembrane region" description="Helical" evidence="1">
    <location>
        <begin position="219"/>
        <end position="245"/>
    </location>
</feature>
<feature type="transmembrane region" description="Helical" evidence="1">
    <location>
        <begin position="291"/>
        <end position="311"/>
    </location>
</feature>
<protein>
    <submittedName>
        <fullName evidence="2">DUF2723 domain-containing protein</fullName>
    </submittedName>
</protein>
<gene>
    <name evidence="2" type="ORF">GS398_19920</name>
</gene>
<keyword evidence="3" id="KW-1185">Reference proteome</keyword>
<feature type="transmembrane region" description="Helical" evidence="1">
    <location>
        <begin position="118"/>
        <end position="134"/>
    </location>
</feature>
<feature type="transmembrane region" description="Helical" evidence="1">
    <location>
        <begin position="257"/>
        <end position="279"/>
    </location>
</feature>